<evidence type="ECO:0000313" key="2">
    <source>
        <dbReference type="Proteomes" id="UP001060215"/>
    </source>
</evidence>
<name>A0ACC0FDB4_9ERIC</name>
<reference evidence="1 2" key="1">
    <citation type="journal article" date="2022" name="Plant J.">
        <title>Chromosome-level genome of Camellia lanceoleosa provides a valuable resource for understanding genome evolution and self-incompatibility.</title>
        <authorList>
            <person name="Gong W."/>
            <person name="Xiao S."/>
            <person name="Wang L."/>
            <person name="Liao Z."/>
            <person name="Chang Y."/>
            <person name="Mo W."/>
            <person name="Hu G."/>
            <person name="Li W."/>
            <person name="Zhao G."/>
            <person name="Zhu H."/>
            <person name="Hu X."/>
            <person name="Ji K."/>
            <person name="Xiang X."/>
            <person name="Song Q."/>
            <person name="Yuan D."/>
            <person name="Jin S."/>
            <person name="Zhang L."/>
        </authorList>
    </citation>
    <scope>NUCLEOTIDE SEQUENCE [LARGE SCALE GENOMIC DNA]</scope>
    <source>
        <strain evidence="1">SQ_2022a</strain>
    </source>
</reference>
<proteinExistence type="predicted"/>
<dbReference type="Proteomes" id="UP001060215">
    <property type="component" value="Chromosome 15"/>
</dbReference>
<evidence type="ECO:0000313" key="1">
    <source>
        <dbReference type="EMBL" id="KAI7986694.1"/>
    </source>
</evidence>
<gene>
    <name evidence="1" type="ORF">LOK49_LG14G00159</name>
</gene>
<organism evidence="1 2">
    <name type="scientific">Camellia lanceoleosa</name>
    <dbReference type="NCBI Taxonomy" id="1840588"/>
    <lineage>
        <taxon>Eukaryota</taxon>
        <taxon>Viridiplantae</taxon>
        <taxon>Streptophyta</taxon>
        <taxon>Embryophyta</taxon>
        <taxon>Tracheophyta</taxon>
        <taxon>Spermatophyta</taxon>
        <taxon>Magnoliopsida</taxon>
        <taxon>eudicotyledons</taxon>
        <taxon>Gunneridae</taxon>
        <taxon>Pentapetalae</taxon>
        <taxon>asterids</taxon>
        <taxon>Ericales</taxon>
        <taxon>Theaceae</taxon>
        <taxon>Camellia</taxon>
    </lineage>
</organism>
<sequence>MTIARADLWDTICPAEFINTILNFTLFDYDPHHAVNISLFYDCLSEIASYNHIHDKSHFECPEVAGSQSSSNISFFGEEPYVVYIPEWECKSKIKVPVLPKALGAFWGNNPMTVEELVKQGLGADYHKIDKFQHYKACKDSGGECGTDTTTNQAICFCHDGH</sequence>
<dbReference type="EMBL" id="CM045772">
    <property type="protein sequence ID" value="KAI7986694.1"/>
    <property type="molecule type" value="Genomic_DNA"/>
</dbReference>
<protein>
    <submittedName>
        <fullName evidence="1">Uncharacterized protein</fullName>
    </submittedName>
</protein>
<comment type="caution">
    <text evidence="1">The sequence shown here is derived from an EMBL/GenBank/DDBJ whole genome shotgun (WGS) entry which is preliminary data.</text>
</comment>
<keyword evidence="2" id="KW-1185">Reference proteome</keyword>
<accession>A0ACC0FDB4</accession>